<reference evidence="2" key="1">
    <citation type="submission" date="2022-09" db="EMBL/GenBank/DDBJ databases">
        <title>Genome analysis and characterization of larvicidal activity of Brevibacillus strains.</title>
        <authorList>
            <person name="Patrusheva E.V."/>
            <person name="Izotova A.O."/>
            <person name="Toshchakov S.V."/>
            <person name="Sineoky S.P."/>
        </authorList>
    </citation>
    <scope>NUCLEOTIDE SEQUENCE</scope>
    <source>
        <strain evidence="2">VKPM_B-13247</strain>
    </source>
</reference>
<dbReference type="Proteomes" id="UP001077662">
    <property type="component" value="Unassembled WGS sequence"/>
</dbReference>
<dbReference type="Pfam" id="PF08241">
    <property type="entry name" value="Methyltransf_11"/>
    <property type="match status" value="1"/>
</dbReference>
<accession>A0AAP3DCH3</accession>
<dbReference type="SUPFAM" id="SSF53335">
    <property type="entry name" value="S-adenosyl-L-methionine-dependent methyltransferases"/>
    <property type="match status" value="1"/>
</dbReference>
<dbReference type="GO" id="GO:0032259">
    <property type="term" value="P:methylation"/>
    <property type="evidence" value="ECO:0007669"/>
    <property type="project" value="UniProtKB-KW"/>
</dbReference>
<feature type="domain" description="Methyltransferase type 11" evidence="1">
    <location>
        <begin position="38"/>
        <end position="129"/>
    </location>
</feature>
<keyword evidence="2" id="KW-0808">Transferase</keyword>
<dbReference type="CDD" id="cd02440">
    <property type="entry name" value="AdoMet_MTases"/>
    <property type="match status" value="1"/>
</dbReference>
<comment type="caution">
    <text evidence="2">The sequence shown here is derived from an EMBL/GenBank/DDBJ whole genome shotgun (WGS) entry which is preliminary data.</text>
</comment>
<dbReference type="InterPro" id="IPR013216">
    <property type="entry name" value="Methyltransf_11"/>
</dbReference>
<name>A0AAP3DCH3_BRELA</name>
<keyword evidence="2" id="KW-0489">Methyltransferase</keyword>
<dbReference type="PANTHER" id="PTHR43861:SF6">
    <property type="entry name" value="METHYLTRANSFERASE TYPE 11"/>
    <property type="match status" value="1"/>
</dbReference>
<evidence type="ECO:0000313" key="3">
    <source>
        <dbReference type="Proteomes" id="UP001077662"/>
    </source>
</evidence>
<organism evidence="2 3">
    <name type="scientific">Brevibacillus laterosporus</name>
    <name type="common">Bacillus laterosporus</name>
    <dbReference type="NCBI Taxonomy" id="1465"/>
    <lineage>
        <taxon>Bacteria</taxon>
        <taxon>Bacillati</taxon>
        <taxon>Bacillota</taxon>
        <taxon>Bacilli</taxon>
        <taxon>Bacillales</taxon>
        <taxon>Paenibacillaceae</taxon>
        <taxon>Brevibacillus</taxon>
    </lineage>
</organism>
<dbReference type="AlphaFoldDB" id="A0AAP3DCH3"/>
<evidence type="ECO:0000259" key="1">
    <source>
        <dbReference type="Pfam" id="PF08241"/>
    </source>
</evidence>
<evidence type="ECO:0000313" key="2">
    <source>
        <dbReference type="EMBL" id="MCZ0805536.1"/>
    </source>
</evidence>
<dbReference type="PANTHER" id="PTHR43861">
    <property type="entry name" value="TRANS-ACONITATE 2-METHYLTRANSFERASE-RELATED"/>
    <property type="match status" value="1"/>
</dbReference>
<proteinExistence type="predicted"/>
<gene>
    <name evidence="2" type="ORF">O0554_01185</name>
</gene>
<dbReference type="Gene3D" id="3.40.50.150">
    <property type="entry name" value="Vaccinia Virus protein VP39"/>
    <property type="match status" value="1"/>
</dbReference>
<dbReference type="RefSeq" id="WP_258432650.1">
    <property type="nucleotide sequence ID" value="NZ_JANSGW010000002.1"/>
</dbReference>
<protein>
    <submittedName>
        <fullName evidence="2">Class I SAM-dependent methyltransferase</fullName>
    </submittedName>
</protein>
<sequence length="229" mass="27120">MYLSPGLYHRIIRPRWFTKTYIHDHIKSQFTVENKIVLDFGCGTGANCCMFGTEHYYGIDPDVNRVQFAKRLYPNHTFTVFDGKRIPMHNQTVDLLLIVAVLHHISNEQISEYLSEFHRVLKPDGKIIIIEPYLSRKKKFNNWFMTRYDDGEYIRNEDDYLQLFNNQRYDCTVLKKFQKLLLYNEIFFIAVPKPKNTQNDNPFLKPSFDEGVIPMNDTSQGKFFTNEAP</sequence>
<dbReference type="InterPro" id="IPR029063">
    <property type="entry name" value="SAM-dependent_MTases_sf"/>
</dbReference>
<dbReference type="GO" id="GO:0008757">
    <property type="term" value="F:S-adenosylmethionine-dependent methyltransferase activity"/>
    <property type="evidence" value="ECO:0007669"/>
    <property type="project" value="InterPro"/>
</dbReference>
<dbReference type="EMBL" id="JAPTNE010000002">
    <property type="protein sequence ID" value="MCZ0805536.1"/>
    <property type="molecule type" value="Genomic_DNA"/>
</dbReference>